<dbReference type="InterPro" id="IPR029035">
    <property type="entry name" value="DHS-like_NAD/FAD-binding_dom"/>
</dbReference>
<evidence type="ECO:0000313" key="2">
    <source>
        <dbReference type="Proteomes" id="UP000184112"/>
    </source>
</evidence>
<dbReference type="Pfam" id="PF13289">
    <property type="entry name" value="SIR2_2"/>
    <property type="match status" value="1"/>
</dbReference>
<dbReference type="PROSITE" id="PS51257">
    <property type="entry name" value="PROKAR_LIPOPROTEIN"/>
    <property type="match status" value="1"/>
</dbReference>
<dbReference type="RefSeq" id="WP_073409929.1">
    <property type="nucleotide sequence ID" value="NZ_FQWH01000006.1"/>
</dbReference>
<evidence type="ECO:0000313" key="1">
    <source>
        <dbReference type="EMBL" id="SHH09136.1"/>
    </source>
</evidence>
<dbReference type="Proteomes" id="UP000184112">
    <property type="component" value="Unassembled WGS sequence"/>
</dbReference>
<dbReference type="AlphaFoldDB" id="A0A1M5Q5D7"/>
<dbReference type="InterPro" id="IPR012337">
    <property type="entry name" value="RNaseH-like_sf"/>
</dbReference>
<dbReference type="Gene3D" id="3.40.50.1220">
    <property type="entry name" value="TPP-binding domain"/>
    <property type="match status" value="1"/>
</dbReference>
<dbReference type="InterPro" id="IPR036397">
    <property type="entry name" value="RNaseH_sf"/>
</dbReference>
<sequence>MIKHLKFDEFLRSVSISKDNTYSMLIGAGCSITSDIQSAYDCIWEWKKIIYKSNNLNTQDWIENYKSPKTQDVIQKWLDNQGNNPEKDNIEEYSFYAKKCFPIDENRRQYFQKICANKKPSVGYRAIPLLVKQGMLDSIWTTNFDDLVNVACIGGGVQGIDISLQTVNRINQRNQSKNELPIIKLHGDFKYGDLKNTSEELQNQDETLRSKLLDYLSDKNLIVIGYSGRDNSLMESLKETYSKPGAGILFWCGYGNSPSNQVKELLKFIKDKGRSAFYVSTEGFDNTMLNLTKHVIEDDDNLKEEFRELKKSIINKNTTTPFTLNPERINKVLKSNLFPITFPKEIFVFNATFDKKPWELVKEKTLSDYEISAIPFEKDIWAFGTANNVYEKFADIIKGEIQRKPLTDIRLYNHNIKFLLLSSLCKLFSKTYNLKTDFRSKIWDESSYKTVHNQKVYNAIKIDLVKIQEQSYLSLNPDFQLADDNVPNDINQQVGLEFFHKIYNDKFNDYINIWRKKILETTSYELPLNSGTGFVFKISKNPIFTNIDDLNSNYTNEHNIPINMIKLKGVQFKETNLLFSSQNGDKVVKETHPMRGLVNHSPFDKGLSSLKNTTINLGIVCPQQDSENFYTFLNKQNQEIKNVNIKDQYVIDYKGFHNTYGLSLNIPTTSSPNWEMTNEPVSRDSKKIIHEIKNNICDKINKLCSIGGQKTIVIFIPKRWDNFVHYNDAVESFDLHDYIKAFCTEKKVTSQLIREKTILDNNLECQINWWLSLSYFVKSFRTPWVIDNTDNKTAFAGIGYSVESKKEDKGHIILGCSHIYSSNGEGLKYKLSKVNDKIEWIKKKPHLSYDDAYEFGKNVINLFYESMNEVPKRVVIHKRTFYTEDEKQGILDSLHDNKKIENIDLIEINFEDNIRYVSSKIYNREAKIDGYSVSRGTCILLNEKEALLYAHGVIPSVKNPSYNFYPGGRYIPKPLRIIKHYGVGSLEQIANEILGLTKMNWNSLNMYSQMPATIDSSNKIAKIGKLIENRDKVEYDYRYFI</sequence>
<name>A0A1M5Q5D7_FLAJO</name>
<dbReference type="EMBL" id="FQWH01000006">
    <property type="protein sequence ID" value="SHH09136.1"/>
    <property type="molecule type" value="Genomic_DNA"/>
</dbReference>
<dbReference type="SUPFAM" id="SSF52467">
    <property type="entry name" value="DHS-like NAD/FAD-binding domain"/>
    <property type="match status" value="1"/>
</dbReference>
<dbReference type="CDD" id="cd04659">
    <property type="entry name" value="Piwi_piwi-like_ProArk"/>
    <property type="match status" value="1"/>
</dbReference>
<proteinExistence type="predicted"/>
<gene>
    <name evidence="1" type="ORF">SAMN05444388_106189</name>
</gene>
<dbReference type="Gene3D" id="3.30.420.10">
    <property type="entry name" value="Ribonuclease H-like superfamily/Ribonuclease H"/>
    <property type="match status" value="1"/>
</dbReference>
<protein>
    <submittedName>
        <fullName evidence="1">SIR2-like domain-containing protein</fullName>
    </submittedName>
</protein>
<dbReference type="GO" id="GO:0003676">
    <property type="term" value="F:nucleic acid binding"/>
    <property type="evidence" value="ECO:0007669"/>
    <property type="project" value="InterPro"/>
</dbReference>
<organism evidence="1 2">
    <name type="scientific">Flavobacterium johnsoniae</name>
    <name type="common">Cytophaga johnsonae</name>
    <dbReference type="NCBI Taxonomy" id="986"/>
    <lineage>
        <taxon>Bacteria</taxon>
        <taxon>Pseudomonadati</taxon>
        <taxon>Bacteroidota</taxon>
        <taxon>Flavobacteriia</taxon>
        <taxon>Flavobacteriales</taxon>
        <taxon>Flavobacteriaceae</taxon>
        <taxon>Flavobacterium</taxon>
    </lineage>
</organism>
<reference evidence="1 2" key="1">
    <citation type="submission" date="2016-11" db="EMBL/GenBank/DDBJ databases">
        <authorList>
            <person name="Jaros S."/>
            <person name="Januszkiewicz K."/>
            <person name="Wedrychowicz H."/>
        </authorList>
    </citation>
    <scope>NUCLEOTIDE SEQUENCE [LARGE SCALE GENOMIC DNA]</scope>
    <source>
        <strain evidence="1 2">DSM 6792</strain>
    </source>
</reference>
<accession>A0A1M5Q5D7</accession>
<dbReference type="Gene3D" id="3.40.50.2300">
    <property type="match status" value="1"/>
</dbReference>
<dbReference type="SUPFAM" id="SSF53098">
    <property type="entry name" value="Ribonuclease H-like"/>
    <property type="match status" value="1"/>
</dbReference>